<gene>
    <name evidence="2" type="ORF">QYM36_007568</name>
</gene>
<feature type="compositionally biased region" description="Acidic residues" evidence="1">
    <location>
        <begin position="93"/>
        <end position="103"/>
    </location>
</feature>
<protein>
    <submittedName>
        <fullName evidence="2">Uncharacterized protein</fullName>
    </submittedName>
</protein>
<keyword evidence="3" id="KW-1185">Reference proteome</keyword>
<organism evidence="2 3">
    <name type="scientific">Artemia franciscana</name>
    <name type="common">Brine shrimp</name>
    <name type="synonym">Artemia sanfranciscana</name>
    <dbReference type="NCBI Taxonomy" id="6661"/>
    <lineage>
        <taxon>Eukaryota</taxon>
        <taxon>Metazoa</taxon>
        <taxon>Ecdysozoa</taxon>
        <taxon>Arthropoda</taxon>
        <taxon>Crustacea</taxon>
        <taxon>Branchiopoda</taxon>
        <taxon>Anostraca</taxon>
        <taxon>Artemiidae</taxon>
        <taxon>Artemia</taxon>
    </lineage>
</organism>
<feature type="compositionally biased region" description="Basic and acidic residues" evidence="1">
    <location>
        <begin position="10"/>
        <end position="20"/>
    </location>
</feature>
<evidence type="ECO:0000313" key="3">
    <source>
        <dbReference type="Proteomes" id="UP001187531"/>
    </source>
</evidence>
<comment type="caution">
    <text evidence="2">The sequence shown here is derived from an EMBL/GenBank/DDBJ whole genome shotgun (WGS) entry which is preliminary data.</text>
</comment>
<feature type="compositionally biased region" description="Low complexity" evidence="1">
    <location>
        <begin position="165"/>
        <end position="176"/>
    </location>
</feature>
<dbReference type="Proteomes" id="UP001187531">
    <property type="component" value="Unassembled WGS sequence"/>
</dbReference>
<dbReference type="AlphaFoldDB" id="A0AA88IU45"/>
<feature type="compositionally biased region" description="Acidic residues" evidence="1">
    <location>
        <begin position="186"/>
        <end position="196"/>
    </location>
</feature>
<feature type="compositionally biased region" description="Basic and acidic residues" evidence="1">
    <location>
        <begin position="119"/>
        <end position="141"/>
    </location>
</feature>
<evidence type="ECO:0000256" key="1">
    <source>
        <dbReference type="SAM" id="MobiDB-lite"/>
    </source>
</evidence>
<feature type="region of interest" description="Disordered" evidence="1">
    <location>
        <begin position="1"/>
        <end position="276"/>
    </location>
</feature>
<accession>A0AA88IU45</accession>
<feature type="compositionally biased region" description="Basic and acidic residues" evidence="1">
    <location>
        <begin position="46"/>
        <end position="83"/>
    </location>
</feature>
<feature type="compositionally biased region" description="Basic and acidic residues" evidence="1">
    <location>
        <begin position="235"/>
        <end position="246"/>
    </location>
</feature>
<name>A0AA88IU45_ARTSF</name>
<sequence length="374" mass="42505">MSELTINITTKEKAAKKEIVASDSEDSDFIEPKTKKSKSTVTQAKKIQDVNETDLKKEKLKSNDSEEEKSATKKKKSEEEKINGKAHKRKETESEDSDSENEEPASKPAMKPVNHTKRQMLEKKQIDLKGIDSEDSHEVRTKKSQTKKLMVSAKAYENDAEPNLKVTTSTPKSTVSLARKIPPELDSSDETDEETDDVKSSTGKPGNGERNIQSVKLQRNKDSSSESEEDGSEQLNKEPAKKKDESADSDNTTPSPLPVKSTKNARDNLKKKVQKGQKTYLSVSEMKRLEYNELIDALKKAVPGFPVRSSLGALDVFMEIYPITRDLQNARKKFKRLEPKEQEEIISMYRQEQHDYEKRIKQFFGGFFVFIMYI</sequence>
<reference evidence="2" key="1">
    <citation type="submission" date="2023-07" db="EMBL/GenBank/DDBJ databases">
        <title>Chromosome-level genome assembly of Artemia franciscana.</title>
        <authorList>
            <person name="Jo E."/>
        </authorList>
    </citation>
    <scope>NUCLEOTIDE SEQUENCE</scope>
    <source>
        <tissue evidence="2">Whole body</tissue>
    </source>
</reference>
<dbReference type="EMBL" id="JAVRJZ010000001">
    <property type="protein sequence ID" value="KAK2726767.1"/>
    <property type="molecule type" value="Genomic_DNA"/>
</dbReference>
<evidence type="ECO:0000313" key="2">
    <source>
        <dbReference type="EMBL" id="KAK2726767.1"/>
    </source>
</evidence>
<proteinExistence type="predicted"/>